<keyword evidence="3" id="KW-1185">Reference proteome</keyword>
<dbReference type="HOGENOM" id="CLU_1899129_0_0_1"/>
<name>A0A0D3CXK8_BRAOL</name>
<dbReference type="EnsemblPlants" id="Bo6g095160.1">
    <property type="protein sequence ID" value="Bo6g095160.1"/>
    <property type="gene ID" value="Bo6g095160"/>
</dbReference>
<accession>A0A0D3CXK8</accession>
<evidence type="ECO:0000256" key="1">
    <source>
        <dbReference type="SAM" id="MobiDB-lite"/>
    </source>
</evidence>
<feature type="compositionally biased region" description="Polar residues" evidence="1">
    <location>
        <begin position="27"/>
        <end position="46"/>
    </location>
</feature>
<dbReference type="AlphaFoldDB" id="A0A0D3CXK8"/>
<organism evidence="2 3">
    <name type="scientific">Brassica oleracea var. oleracea</name>
    <dbReference type="NCBI Taxonomy" id="109376"/>
    <lineage>
        <taxon>Eukaryota</taxon>
        <taxon>Viridiplantae</taxon>
        <taxon>Streptophyta</taxon>
        <taxon>Embryophyta</taxon>
        <taxon>Tracheophyta</taxon>
        <taxon>Spermatophyta</taxon>
        <taxon>Magnoliopsida</taxon>
        <taxon>eudicotyledons</taxon>
        <taxon>Gunneridae</taxon>
        <taxon>Pentapetalae</taxon>
        <taxon>rosids</taxon>
        <taxon>malvids</taxon>
        <taxon>Brassicales</taxon>
        <taxon>Brassicaceae</taxon>
        <taxon>Brassiceae</taxon>
        <taxon>Brassica</taxon>
    </lineage>
</organism>
<evidence type="ECO:0000313" key="3">
    <source>
        <dbReference type="Proteomes" id="UP000032141"/>
    </source>
</evidence>
<protein>
    <submittedName>
        <fullName evidence="2">Uncharacterized protein</fullName>
    </submittedName>
</protein>
<dbReference type="Gramene" id="Bo6g095160.1">
    <property type="protein sequence ID" value="Bo6g095160.1"/>
    <property type="gene ID" value="Bo6g095160"/>
</dbReference>
<reference evidence="2" key="2">
    <citation type="submission" date="2015-03" db="UniProtKB">
        <authorList>
            <consortium name="EnsemblPlants"/>
        </authorList>
    </citation>
    <scope>IDENTIFICATION</scope>
</reference>
<dbReference type="Proteomes" id="UP000032141">
    <property type="component" value="Chromosome C6"/>
</dbReference>
<reference evidence="2 3" key="1">
    <citation type="journal article" date="2014" name="Genome Biol.">
        <title>Transcriptome and methylome profiling reveals relics of genome dominance in the mesopolyploid Brassica oleracea.</title>
        <authorList>
            <person name="Parkin I.A."/>
            <person name="Koh C."/>
            <person name="Tang H."/>
            <person name="Robinson S.J."/>
            <person name="Kagale S."/>
            <person name="Clarke W.E."/>
            <person name="Town C.D."/>
            <person name="Nixon J."/>
            <person name="Krishnakumar V."/>
            <person name="Bidwell S.L."/>
            <person name="Denoeud F."/>
            <person name="Belcram H."/>
            <person name="Links M.G."/>
            <person name="Just J."/>
            <person name="Clarke C."/>
            <person name="Bender T."/>
            <person name="Huebert T."/>
            <person name="Mason A.S."/>
            <person name="Pires J.C."/>
            <person name="Barker G."/>
            <person name="Moore J."/>
            <person name="Walley P.G."/>
            <person name="Manoli S."/>
            <person name="Batley J."/>
            <person name="Edwards D."/>
            <person name="Nelson M.N."/>
            <person name="Wang X."/>
            <person name="Paterson A.H."/>
            <person name="King G."/>
            <person name="Bancroft I."/>
            <person name="Chalhoub B."/>
            <person name="Sharpe A.G."/>
        </authorList>
    </citation>
    <scope>NUCLEOTIDE SEQUENCE</scope>
    <source>
        <strain evidence="2 3">cv. TO1000</strain>
    </source>
</reference>
<sequence>MARRHKTKPGATSQSDPLRSLPKSRATCWSDTPWSLGSSRPETPKSSILERPLRATYQGRPQPERPARATSSSRSRFDGARHDETRRERPPGSDYARLSEYLHSQCFDIPQNWFDNHYTTTFVLGALKTPNITG</sequence>
<evidence type="ECO:0000313" key="2">
    <source>
        <dbReference type="EnsemblPlants" id="Bo6g095160.1"/>
    </source>
</evidence>
<proteinExistence type="predicted"/>
<feature type="compositionally biased region" description="Basic and acidic residues" evidence="1">
    <location>
        <begin position="75"/>
        <end position="91"/>
    </location>
</feature>
<feature type="region of interest" description="Disordered" evidence="1">
    <location>
        <begin position="1"/>
        <end position="95"/>
    </location>
</feature>